<evidence type="ECO:0000259" key="17">
    <source>
        <dbReference type="PROSITE" id="PS51384"/>
    </source>
</evidence>
<dbReference type="InterPro" id="IPR001094">
    <property type="entry name" value="Flavdoxin-like"/>
</dbReference>
<comment type="caution">
    <text evidence="18">The sequence shown here is derived from an EMBL/GenBank/DDBJ whole genome shotgun (WGS) entry which is preliminary data.</text>
</comment>
<dbReference type="PANTHER" id="PTHR19384">
    <property type="entry name" value="NITRIC OXIDE SYNTHASE-RELATED"/>
    <property type="match status" value="1"/>
</dbReference>
<dbReference type="InterPro" id="IPR001128">
    <property type="entry name" value="Cyt_P450"/>
</dbReference>
<keyword evidence="7" id="KW-0288">FMN</keyword>
<keyword evidence="15" id="KW-0472">Membrane</keyword>
<reference evidence="18 19" key="1">
    <citation type="journal article" date="2024" name="J Genomics">
        <title>Draft genome sequencing and assembly of Favolaschia claudopus CIRM-BRFM 2984 isolated from oak limbs.</title>
        <authorList>
            <person name="Navarro D."/>
            <person name="Drula E."/>
            <person name="Chaduli D."/>
            <person name="Cazenave R."/>
            <person name="Ahrendt S."/>
            <person name="Wang J."/>
            <person name="Lipzen A."/>
            <person name="Daum C."/>
            <person name="Barry K."/>
            <person name="Grigoriev I.V."/>
            <person name="Favel A."/>
            <person name="Rosso M.N."/>
            <person name="Martin F."/>
        </authorList>
    </citation>
    <scope>NUCLEOTIDE SEQUENCE [LARGE SCALE GENOMIC DNA]</scope>
    <source>
        <strain evidence="18 19">CIRM-BRFM 2984</strain>
    </source>
</reference>
<dbReference type="PRINTS" id="PR00371">
    <property type="entry name" value="FPNCR"/>
</dbReference>
<evidence type="ECO:0000256" key="2">
    <source>
        <dbReference type="ARBA" id="ARBA00001971"/>
    </source>
</evidence>
<dbReference type="InterPro" id="IPR001433">
    <property type="entry name" value="OxRdtase_FAD/NAD-bd"/>
</dbReference>
<dbReference type="GO" id="GO:0005829">
    <property type="term" value="C:cytosol"/>
    <property type="evidence" value="ECO:0007669"/>
    <property type="project" value="TreeGrafter"/>
</dbReference>
<dbReference type="Pfam" id="PF00258">
    <property type="entry name" value="Flavodoxin_1"/>
    <property type="match status" value="1"/>
</dbReference>
<evidence type="ECO:0000313" key="18">
    <source>
        <dbReference type="EMBL" id="KAK7065087.1"/>
    </source>
</evidence>
<dbReference type="PROSITE" id="PS00086">
    <property type="entry name" value="CYTOCHROME_P450"/>
    <property type="match status" value="1"/>
</dbReference>
<evidence type="ECO:0000256" key="3">
    <source>
        <dbReference type="ARBA" id="ARBA00001974"/>
    </source>
</evidence>
<dbReference type="SUPFAM" id="SSF52218">
    <property type="entry name" value="Flavoproteins"/>
    <property type="match status" value="1"/>
</dbReference>
<dbReference type="GO" id="GO:0005506">
    <property type="term" value="F:iron ion binding"/>
    <property type="evidence" value="ECO:0007669"/>
    <property type="project" value="InterPro"/>
</dbReference>
<dbReference type="PROSITE" id="PS50902">
    <property type="entry name" value="FLAVODOXIN_LIKE"/>
    <property type="match status" value="1"/>
</dbReference>
<name>A0AAW0EI17_9AGAR</name>
<dbReference type="Gene3D" id="3.40.50.80">
    <property type="entry name" value="Nucleotide-binding domain of ferredoxin-NADP reductase (FNR) module"/>
    <property type="match status" value="1"/>
</dbReference>
<dbReference type="PRINTS" id="PR00369">
    <property type="entry name" value="FLAVODOXIN"/>
</dbReference>
<dbReference type="Gene3D" id="1.20.990.10">
    <property type="entry name" value="NADPH-cytochrome p450 Reductase, Chain A, domain 3"/>
    <property type="match status" value="2"/>
</dbReference>
<dbReference type="EMBL" id="JAWWNJ010000001">
    <property type="protein sequence ID" value="KAK7065087.1"/>
    <property type="molecule type" value="Genomic_DNA"/>
</dbReference>
<dbReference type="InterPro" id="IPR039261">
    <property type="entry name" value="FNR_nucleotide-bd"/>
</dbReference>
<dbReference type="Proteomes" id="UP001362999">
    <property type="component" value="Unassembled WGS sequence"/>
</dbReference>
<organism evidence="18 19">
    <name type="scientific">Favolaschia claudopus</name>
    <dbReference type="NCBI Taxonomy" id="2862362"/>
    <lineage>
        <taxon>Eukaryota</taxon>
        <taxon>Fungi</taxon>
        <taxon>Dikarya</taxon>
        <taxon>Basidiomycota</taxon>
        <taxon>Agaricomycotina</taxon>
        <taxon>Agaricomycetes</taxon>
        <taxon>Agaricomycetidae</taxon>
        <taxon>Agaricales</taxon>
        <taxon>Marasmiineae</taxon>
        <taxon>Mycenaceae</taxon>
        <taxon>Favolaschia</taxon>
    </lineage>
</organism>
<keyword evidence="11" id="KW-0560">Oxidoreductase</keyword>
<dbReference type="Gene3D" id="1.10.630.10">
    <property type="entry name" value="Cytochrome P450"/>
    <property type="match status" value="1"/>
</dbReference>
<dbReference type="InterPro" id="IPR017927">
    <property type="entry name" value="FAD-bd_FR_type"/>
</dbReference>
<evidence type="ECO:0000256" key="14">
    <source>
        <dbReference type="ARBA" id="ARBA00049342"/>
    </source>
</evidence>
<dbReference type="SUPFAM" id="SSF63380">
    <property type="entry name" value="Riboflavin synthase domain-like"/>
    <property type="match status" value="1"/>
</dbReference>
<evidence type="ECO:0000256" key="4">
    <source>
        <dbReference type="ARBA" id="ARBA00010018"/>
    </source>
</evidence>
<keyword evidence="9" id="KW-0274">FAD</keyword>
<evidence type="ECO:0000256" key="15">
    <source>
        <dbReference type="SAM" id="Phobius"/>
    </source>
</evidence>
<dbReference type="InterPro" id="IPR001709">
    <property type="entry name" value="Flavoprot_Pyr_Nucl_cyt_Rdtase"/>
</dbReference>
<dbReference type="InterPro" id="IPR036396">
    <property type="entry name" value="Cyt_P450_sf"/>
</dbReference>
<comment type="catalytic activity">
    <reaction evidence="13">
        <text>an organic molecule + reduced [NADPH--hemoprotein reductase] + O2 = an alcohol + oxidized [NADPH--hemoprotein reductase] + H2O + H(+)</text>
        <dbReference type="Rhea" id="RHEA:17149"/>
        <dbReference type="Rhea" id="RHEA-COMP:11964"/>
        <dbReference type="Rhea" id="RHEA-COMP:11965"/>
        <dbReference type="ChEBI" id="CHEBI:15377"/>
        <dbReference type="ChEBI" id="CHEBI:15378"/>
        <dbReference type="ChEBI" id="CHEBI:15379"/>
        <dbReference type="ChEBI" id="CHEBI:30879"/>
        <dbReference type="ChEBI" id="CHEBI:57618"/>
        <dbReference type="ChEBI" id="CHEBI:58210"/>
        <dbReference type="ChEBI" id="CHEBI:142491"/>
        <dbReference type="EC" id="1.14.14.1"/>
    </reaction>
</comment>
<keyword evidence="10" id="KW-0521">NADP</keyword>
<dbReference type="GO" id="GO:0003958">
    <property type="term" value="F:NADPH-hemoprotein reductase activity"/>
    <property type="evidence" value="ECO:0007669"/>
    <property type="project" value="UniProtKB-EC"/>
</dbReference>
<comment type="cofactor">
    <cofactor evidence="3">
        <name>FAD</name>
        <dbReference type="ChEBI" id="CHEBI:57692"/>
    </cofactor>
</comment>
<dbReference type="Pfam" id="PF00667">
    <property type="entry name" value="FAD_binding_1"/>
    <property type="match status" value="1"/>
</dbReference>
<dbReference type="InterPro" id="IPR029039">
    <property type="entry name" value="Flavoprotein-like_sf"/>
</dbReference>
<protein>
    <submittedName>
        <fullName evidence="18">Fatty acid hydroxylase</fullName>
    </submittedName>
</protein>
<dbReference type="GO" id="GO:0020037">
    <property type="term" value="F:heme binding"/>
    <property type="evidence" value="ECO:0007669"/>
    <property type="project" value="InterPro"/>
</dbReference>
<keyword evidence="5" id="KW-0813">Transport</keyword>
<keyword evidence="15" id="KW-1133">Transmembrane helix</keyword>
<dbReference type="PROSITE" id="PS51384">
    <property type="entry name" value="FAD_FR"/>
    <property type="match status" value="1"/>
</dbReference>
<dbReference type="Pfam" id="PF00175">
    <property type="entry name" value="NAD_binding_1"/>
    <property type="match status" value="1"/>
</dbReference>
<dbReference type="FunFam" id="2.40.30.10:FF:000198">
    <property type="entry name" value="Bifunctional cytochrome P450/NADPH--P450 reductase"/>
    <property type="match status" value="1"/>
</dbReference>
<dbReference type="SUPFAM" id="SSF52343">
    <property type="entry name" value="Ferredoxin reductase-like, C-terminal NADP-linked domain"/>
    <property type="match status" value="1"/>
</dbReference>
<dbReference type="InterPro" id="IPR003097">
    <property type="entry name" value="CysJ-like_FAD-binding"/>
</dbReference>
<dbReference type="InterPro" id="IPR023173">
    <property type="entry name" value="NADPH_Cyt_P450_Rdtase_alpha"/>
</dbReference>
<dbReference type="GO" id="GO:0010181">
    <property type="term" value="F:FMN binding"/>
    <property type="evidence" value="ECO:0007669"/>
    <property type="project" value="InterPro"/>
</dbReference>
<keyword evidence="19" id="KW-1185">Reference proteome</keyword>
<feature type="domain" description="Flavodoxin-like" evidence="16">
    <location>
        <begin position="365"/>
        <end position="505"/>
    </location>
</feature>
<evidence type="ECO:0000256" key="9">
    <source>
        <dbReference type="ARBA" id="ARBA00022827"/>
    </source>
</evidence>
<evidence type="ECO:0000256" key="6">
    <source>
        <dbReference type="ARBA" id="ARBA00022630"/>
    </source>
</evidence>
<keyword evidence="6" id="KW-0285">Flavoprotein</keyword>
<feature type="domain" description="FAD-binding FR-type" evidence="17">
    <location>
        <begin position="542"/>
        <end position="754"/>
    </location>
</feature>
<dbReference type="InterPro" id="IPR017972">
    <property type="entry name" value="Cyt_P450_CS"/>
</dbReference>
<dbReference type="GO" id="GO:0050660">
    <property type="term" value="F:flavin adenine dinucleotide binding"/>
    <property type="evidence" value="ECO:0007669"/>
    <property type="project" value="TreeGrafter"/>
</dbReference>
<evidence type="ECO:0000256" key="12">
    <source>
        <dbReference type="ARBA" id="ARBA00023004"/>
    </source>
</evidence>
<evidence type="ECO:0000256" key="11">
    <source>
        <dbReference type="ARBA" id="ARBA00023002"/>
    </source>
</evidence>
<dbReference type="Gene3D" id="3.40.50.360">
    <property type="match status" value="1"/>
</dbReference>
<dbReference type="Pfam" id="PF00067">
    <property type="entry name" value="p450"/>
    <property type="match status" value="1"/>
</dbReference>
<evidence type="ECO:0000256" key="8">
    <source>
        <dbReference type="ARBA" id="ARBA00022723"/>
    </source>
</evidence>
<dbReference type="PANTHER" id="PTHR19384:SF127">
    <property type="entry name" value="BIFUNCTIONAL CYTOCHROME P450_NADPH--P450 REDUCTASE"/>
    <property type="match status" value="1"/>
</dbReference>
<comment type="cofactor">
    <cofactor evidence="2">
        <name>heme</name>
        <dbReference type="ChEBI" id="CHEBI:30413"/>
    </cofactor>
</comment>
<evidence type="ECO:0000256" key="5">
    <source>
        <dbReference type="ARBA" id="ARBA00022448"/>
    </source>
</evidence>
<evidence type="ECO:0000313" key="19">
    <source>
        <dbReference type="Proteomes" id="UP001362999"/>
    </source>
</evidence>
<keyword evidence="8" id="KW-0479">Metal-binding</keyword>
<gene>
    <name evidence="18" type="ORF">R3P38DRAFT_2827843</name>
</gene>
<evidence type="ECO:0000256" key="1">
    <source>
        <dbReference type="ARBA" id="ARBA00001917"/>
    </source>
</evidence>
<comment type="cofactor">
    <cofactor evidence="1">
        <name>FMN</name>
        <dbReference type="ChEBI" id="CHEBI:58210"/>
    </cofactor>
</comment>
<dbReference type="Gene3D" id="2.40.30.10">
    <property type="entry name" value="Translation factors"/>
    <property type="match status" value="1"/>
</dbReference>
<dbReference type="GO" id="GO:0016712">
    <property type="term" value="F:oxidoreductase activity, acting on paired donors, with incorporation or reduction of molecular oxygen, reduced flavin or flavoprotein as one donor, and incorporation of one atom of oxygen"/>
    <property type="evidence" value="ECO:0007669"/>
    <property type="project" value="UniProtKB-EC"/>
</dbReference>
<sequence length="911" mass="100547">MPAFGPMAIKGMIEEMRDICDQLVLKDKPVPFVVAMGDFLAESDLRASRPRILQAVLGTNAKYHEDIKLMKDLAEQVVAERQANPIDKKDMLNTMLHQKDPQSGRKMSAENIARNVCGFLYVSLPRSSKYSFVGFGQLITFLIAGMLTFAVYHLLRNPSALRKVRAEIDSVLGNRPAQVDDLSNLPYLTAVMRETLRLTPTASKRGVTPLQDTTLGGGKYFVKAGTTMLVHVWNMHRDPLVWGEDVEEFRPERHVDGKFEKLPPNAWQPFGFGVRACIGRAFAWQEVILVLATVLQKFDLTPADPSYTLQLKQTLTIKPKGFYIHARRRTDNQHLFYATPSSALKLSGASTSGPTPTTGTDGTPLYVFYGSNTGTSEAFAQRIAIEGPSNGFRSSIGTLDSALGKIPTDGPVVIITASFEGQPADNAAQFVEWVTHLEGTPLHGVHFAVFGCGNSDWTNSFQAIPKLCDELFEKYGAKRLLERGVGDASKGDFFQVFDEFELKLWDMLRKQYSTIRANSRASVLEVKSLDAAHERASILRQPDAQLGRVVENRTLTRGGSCQETYWYVRKTGLSTYSGDYIAILPQNPARDVHRVLAHFGLSNEEEVVLSSAGPTSLPVGKPVKLWDVLAGYLPPADSTRTHLEELKSSYNEAVQAKRLTVLHLLEAHQDIQLPLGAYLQMLPAMRVRQYSISSSPLWNPAHITVTVSVLESPTRHSDTAEVFLGVGSNYLANLRPGDRVQMAVRPSAVAFHPPSDPRIPIVMFCAGAGIAPMRGFIQERAVQKASGRDVGKMLLFFGCRSPVQDFLYNDTDLAEWIKLGVVDVRPAFSRSAEDSAGCKYVQDRILKDASDVVEAYRQNAAFFTCGSGAVAKGIKTSIIKIIQDADSVDTEAASKKFDQILKGRYATDIFD</sequence>
<feature type="transmembrane region" description="Helical" evidence="15">
    <location>
        <begin position="132"/>
        <end position="155"/>
    </location>
</feature>
<accession>A0AAW0EI17</accession>
<comment type="similarity">
    <text evidence="4">In the N-terminal section; belongs to the cytochrome P450 family.</text>
</comment>
<dbReference type="InterPro" id="IPR008254">
    <property type="entry name" value="Flavodoxin/NO_synth"/>
</dbReference>
<evidence type="ECO:0000256" key="13">
    <source>
        <dbReference type="ARBA" id="ARBA00047827"/>
    </source>
</evidence>
<keyword evidence="15" id="KW-0812">Transmembrane</keyword>
<dbReference type="SUPFAM" id="SSF48264">
    <property type="entry name" value="Cytochrome P450"/>
    <property type="match status" value="1"/>
</dbReference>
<dbReference type="AlphaFoldDB" id="A0AAW0EI17"/>
<comment type="catalytic activity">
    <reaction evidence="14">
        <text>2 oxidized [cytochrome P450] + NADPH = 2 reduced [cytochrome P450] + NADP(+) + H(+)</text>
        <dbReference type="Rhea" id="RHEA:24040"/>
        <dbReference type="Rhea" id="RHEA-COMP:14627"/>
        <dbReference type="Rhea" id="RHEA-COMP:14628"/>
        <dbReference type="ChEBI" id="CHEBI:15378"/>
        <dbReference type="ChEBI" id="CHEBI:55376"/>
        <dbReference type="ChEBI" id="CHEBI:57783"/>
        <dbReference type="ChEBI" id="CHEBI:58349"/>
        <dbReference type="ChEBI" id="CHEBI:60344"/>
        <dbReference type="EC" id="1.6.2.4"/>
    </reaction>
</comment>
<evidence type="ECO:0000259" key="16">
    <source>
        <dbReference type="PROSITE" id="PS50902"/>
    </source>
</evidence>
<evidence type="ECO:0000256" key="10">
    <source>
        <dbReference type="ARBA" id="ARBA00022857"/>
    </source>
</evidence>
<dbReference type="InterPro" id="IPR017938">
    <property type="entry name" value="Riboflavin_synthase-like_b-brl"/>
</dbReference>
<keyword evidence="12" id="KW-0408">Iron</keyword>
<proteinExistence type="inferred from homology"/>
<evidence type="ECO:0000256" key="7">
    <source>
        <dbReference type="ARBA" id="ARBA00022643"/>
    </source>
</evidence>